<evidence type="ECO:0000256" key="1">
    <source>
        <dbReference type="ARBA" id="ARBA00000832"/>
    </source>
</evidence>
<comment type="pathway">
    <text evidence="3 7">Carbohydrate degradation; pentose phosphate pathway; D-ribulose 5-phosphate from D-glucose 6-phosphate (oxidative stage): step 2/3.</text>
</comment>
<dbReference type="Proteomes" id="UP000077875">
    <property type="component" value="Chromosome"/>
</dbReference>
<dbReference type="GO" id="GO:0005975">
    <property type="term" value="P:carbohydrate metabolic process"/>
    <property type="evidence" value="ECO:0007669"/>
    <property type="project" value="UniProtKB-UniRule"/>
</dbReference>
<dbReference type="EMBL" id="CP015243">
    <property type="protein sequence ID" value="ANF57059.1"/>
    <property type="molecule type" value="Genomic_DNA"/>
</dbReference>
<dbReference type="InterPro" id="IPR039104">
    <property type="entry name" value="6PGL"/>
</dbReference>
<dbReference type="InterPro" id="IPR006148">
    <property type="entry name" value="Glc/Gal-6P_isomerase"/>
</dbReference>
<dbReference type="InterPro" id="IPR037171">
    <property type="entry name" value="NagB/RpiA_transferase-like"/>
</dbReference>
<dbReference type="Gene3D" id="3.40.50.1360">
    <property type="match status" value="1"/>
</dbReference>
<comment type="function">
    <text evidence="2 7">Hydrolysis of 6-phosphogluconolactone to 6-phosphogluconate.</text>
</comment>
<evidence type="ECO:0000256" key="5">
    <source>
        <dbReference type="ARBA" id="ARBA00013198"/>
    </source>
</evidence>
<dbReference type="STRING" id="376489.A5892_05920"/>
<proteinExistence type="inferred from homology"/>
<dbReference type="CDD" id="cd01400">
    <property type="entry name" value="6PGL"/>
    <property type="match status" value="1"/>
</dbReference>
<sequence length="224" mass="24216">MSDSVNARQRLAESLAEAVAAALRADLAEQDRALLIVSGGLTPLAFFEALSTLELDWERVDVTLADERWVDESSDDSNTRLVKRHLLRERAAQARFVPLTTADATPEEGVAALEKSVAGLSWPASVVILGMGSDGHTASLFPDSPQLKDGLTTEAALLAVHAPSVPQPRISFSRHRLAQAKRHFVHLTGAEKRAVFAKALAGDEVFEAPIRAFMDAPLSLYWAP</sequence>
<dbReference type="GO" id="GO:0006098">
    <property type="term" value="P:pentose-phosphate shunt"/>
    <property type="evidence" value="ECO:0007669"/>
    <property type="project" value="UniProtKB-UniPathway"/>
</dbReference>
<feature type="domain" description="Glucosamine/galactosamine-6-phosphate isomerase" evidence="8">
    <location>
        <begin position="8"/>
        <end position="220"/>
    </location>
</feature>
<evidence type="ECO:0000256" key="6">
    <source>
        <dbReference type="ARBA" id="ARBA00020337"/>
    </source>
</evidence>
<dbReference type="Pfam" id="PF01182">
    <property type="entry name" value="Glucosamine_iso"/>
    <property type="match status" value="1"/>
</dbReference>
<dbReference type="UniPathway" id="UPA00115">
    <property type="reaction ID" value="UER00409"/>
</dbReference>
<organism evidence="9 10">
    <name type="scientific">Halotalea alkalilenta</name>
    <dbReference type="NCBI Taxonomy" id="376489"/>
    <lineage>
        <taxon>Bacteria</taxon>
        <taxon>Pseudomonadati</taxon>
        <taxon>Pseudomonadota</taxon>
        <taxon>Gammaproteobacteria</taxon>
        <taxon>Oceanospirillales</taxon>
        <taxon>Halomonadaceae</taxon>
        <taxon>Halotalea</taxon>
    </lineage>
</organism>
<comment type="catalytic activity">
    <reaction evidence="1 7">
        <text>6-phospho-D-glucono-1,5-lactone + H2O = 6-phospho-D-gluconate + H(+)</text>
        <dbReference type="Rhea" id="RHEA:12556"/>
        <dbReference type="ChEBI" id="CHEBI:15377"/>
        <dbReference type="ChEBI" id="CHEBI:15378"/>
        <dbReference type="ChEBI" id="CHEBI:57955"/>
        <dbReference type="ChEBI" id="CHEBI:58759"/>
        <dbReference type="EC" id="3.1.1.31"/>
    </reaction>
</comment>
<evidence type="ECO:0000256" key="3">
    <source>
        <dbReference type="ARBA" id="ARBA00004961"/>
    </source>
</evidence>
<dbReference type="SUPFAM" id="SSF100950">
    <property type="entry name" value="NagB/RpiA/CoA transferase-like"/>
    <property type="match status" value="1"/>
</dbReference>
<comment type="similarity">
    <text evidence="4 7">Belongs to the glucosamine/galactosamine-6-phosphate isomerase family. 6-phosphogluconolactonase subfamily.</text>
</comment>
<evidence type="ECO:0000313" key="10">
    <source>
        <dbReference type="Proteomes" id="UP000077875"/>
    </source>
</evidence>
<accession>A0A172YCT1</accession>
<name>A0A172YCT1_9GAMM</name>
<dbReference type="PANTHER" id="PTHR11054:SF0">
    <property type="entry name" value="6-PHOSPHOGLUCONOLACTONASE"/>
    <property type="match status" value="1"/>
</dbReference>
<evidence type="ECO:0000256" key="7">
    <source>
        <dbReference type="RuleBase" id="RU365095"/>
    </source>
</evidence>
<evidence type="ECO:0000259" key="8">
    <source>
        <dbReference type="Pfam" id="PF01182"/>
    </source>
</evidence>
<dbReference type="EC" id="3.1.1.31" evidence="5 7"/>
<protein>
    <recommendedName>
        <fullName evidence="6 7">6-phosphogluconolactonase</fullName>
        <shortName evidence="7">6PGL</shortName>
        <ecNumber evidence="5 7">3.1.1.31</ecNumber>
    </recommendedName>
</protein>
<keyword evidence="10" id="KW-1185">Reference proteome</keyword>
<evidence type="ECO:0000313" key="9">
    <source>
        <dbReference type="EMBL" id="ANF57059.1"/>
    </source>
</evidence>
<dbReference type="GO" id="GO:0017057">
    <property type="term" value="F:6-phosphogluconolactonase activity"/>
    <property type="evidence" value="ECO:0007669"/>
    <property type="project" value="UniProtKB-UniRule"/>
</dbReference>
<dbReference type="AlphaFoldDB" id="A0A172YCT1"/>
<dbReference type="KEGG" id="haa:A5892_05920"/>
<dbReference type="RefSeq" id="WP_064122016.1">
    <property type="nucleotide sequence ID" value="NZ_CP015243.1"/>
</dbReference>
<dbReference type="PANTHER" id="PTHR11054">
    <property type="entry name" value="6-PHOSPHOGLUCONOLACTONASE"/>
    <property type="match status" value="1"/>
</dbReference>
<dbReference type="NCBIfam" id="TIGR01198">
    <property type="entry name" value="pgl"/>
    <property type="match status" value="1"/>
</dbReference>
<gene>
    <name evidence="7" type="primary">pgl</name>
    <name evidence="9" type="ORF">A5892_05920</name>
</gene>
<keyword evidence="7" id="KW-0378">Hydrolase</keyword>
<dbReference type="InterPro" id="IPR005900">
    <property type="entry name" value="6-phosphogluconolactonase_DevB"/>
</dbReference>
<evidence type="ECO:0000256" key="4">
    <source>
        <dbReference type="ARBA" id="ARBA00010662"/>
    </source>
</evidence>
<reference evidence="9 10" key="1">
    <citation type="submission" date="2016-04" db="EMBL/GenBank/DDBJ databases">
        <title>Complete Genome Sequence of Halotalea alkalilenta IHB B 13600.</title>
        <authorList>
            <person name="Swarnkar M.K."/>
            <person name="Sharma A."/>
            <person name="Kaushal K."/>
            <person name="Soni R."/>
            <person name="Rana S."/>
            <person name="Singh A.K."/>
            <person name="Gulati A."/>
        </authorList>
    </citation>
    <scope>NUCLEOTIDE SEQUENCE [LARGE SCALE GENOMIC DNA]</scope>
    <source>
        <strain evidence="9 10">IHB B 13600</strain>
    </source>
</reference>
<evidence type="ECO:0000256" key="2">
    <source>
        <dbReference type="ARBA" id="ARBA00002681"/>
    </source>
</evidence>